<gene>
    <name evidence="5" type="ORF">BJ972_002149</name>
    <name evidence="6" type="ORF">ESP50_02995</name>
</gene>
<keyword evidence="2" id="KW-0521">NADP</keyword>
<reference evidence="6 7" key="1">
    <citation type="submission" date="2019-01" db="EMBL/GenBank/DDBJ databases">
        <title>Agromyces.</title>
        <authorList>
            <person name="Li J."/>
        </authorList>
    </citation>
    <scope>NUCLEOTIDE SEQUENCE [LARGE SCALE GENOMIC DNA]</scope>
    <source>
        <strain evidence="6 7">DSM 23870</strain>
    </source>
</reference>
<dbReference type="EMBL" id="SDPM01000001">
    <property type="protein sequence ID" value="RXZ88165.1"/>
    <property type="molecule type" value="Genomic_DNA"/>
</dbReference>
<proteinExistence type="inferred from homology"/>
<dbReference type="Gene3D" id="3.20.20.100">
    <property type="entry name" value="NADP-dependent oxidoreductase domain"/>
    <property type="match status" value="1"/>
</dbReference>
<dbReference type="InterPro" id="IPR023210">
    <property type="entry name" value="NADP_OxRdtase_dom"/>
</dbReference>
<protein>
    <submittedName>
        <fullName evidence="6">Aldo/keto reductase</fullName>
    </submittedName>
    <submittedName>
        <fullName evidence="5">L-glyceraldehyde 3-phosphate reductase</fullName>
        <ecNumber evidence="5">1.1.1.-</ecNumber>
    </submittedName>
</protein>
<dbReference type="AlphaFoldDB" id="A0A4Q2M7E9"/>
<keyword evidence="3 5" id="KW-0560">Oxidoreductase</keyword>
<dbReference type="InterPro" id="IPR005399">
    <property type="entry name" value="K_chnl_volt-dep_bsu_KCNAB-rel"/>
</dbReference>
<dbReference type="GO" id="GO:0051596">
    <property type="term" value="P:methylglyoxal catabolic process"/>
    <property type="evidence" value="ECO:0007669"/>
    <property type="project" value="TreeGrafter"/>
</dbReference>
<dbReference type="OrthoDB" id="9768793at2"/>
<dbReference type="SUPFAM" id="SSF51430">
    <property type="entry name" value="NAD(P)-linked oxidoreductase"/>
    <property type="match status" value="1"/>
</dbReference>
<dbReference type="PANTHER" id="PTHR43150:SF4">
    <property type="entry name" value="L-GLYCERALDEHYDE 3-PHOSPHATE REDUCTASE"/>
    <property type="match status" value="1"/>
</dbReference>
<evidence type="ECO:0000313" key="8">
    <source>
        <dbReference type="Proteomes" id="UP000581087"/>
    </source>
</evidence>
<dbReference type="Proteomes" id="UP000581087">
    <property type="component" value="Unassembled WGS sequence"/>
</dbReference>
<evidence type="ECO:0000256" key="3">
    <source>
        <dbReference type="ARBA" id="ARBA00023002"/>
    </source>
</evidence>
<dbReference type="RefSeq" id="WP_129172429.1">
    <property type="nucleotide sequence ID" value="NZ_JACCBI010000001.1"/>
</dbReference>
<evidence type="ECO:0000313" key="5">
    <source>
        <dbReference type="EMBL" id="NYD67630.1"/>
    </source>
</evidence>
<accession>A0A4Q2M7E9</accession>
<evidence type="ECO:0000313" key="6">
    <source>
        <dbReference type="EMBL" id="RXZ88165.1"/>
    </source>
</evidence>
<evidence type="ECO:0000256" key="2">
    <source>
        <dbReference type="ARBA" id="ARBA00022857"/>
    </source>
</evidence>
<evidence type="ECO:0000313" key="7">
    <source>
        <dbReference type="Proteomes" id="UP000292686"/>
    </source>
</evidence>
<evidence type="ECO:0000259" key="4">
    <source>
        <dbReference type="Pfam" id="PF00248"/>
    </source>
</evidence>
<sequence>MTETVHVAAGVPDIHAPYVAAADRYTHFGYRRVGTSGLLLPPISLGLWYNFGDNKPFQGQRDILRHAFDRGITHFDLANNYGPPHGSAEENFGRILRTDFKPYRSELIVSTKAGWPHWPGPYGDFGSRKYLLNSLDESLERLSTDYVDIFYSHRVDASTPLEETIGALDTAVRQGKALYAGISSYSAERTAKAVEIAKALGTPLVIHQPAYSLVNRWVEEELLETLDANGLGSIAFTPLAQGLLTDKFLVDPNAEHATPRPSFRDGTLSEDNLRRLRGLDAIAKGRGQSLAQLALSWVLRPGGVTSALIGVSSVAQLDENLGALDAAPFTDEELAAIDEFAGDAGVNLWAISSEL</sequence>
<dbReference type="EC" id="1.1.1.-" evidence="5"/>
<comment type="caution">
    <text evidence="6">The sequence shown here is derived from an EMBL/GenBank/DDBJ whole genome shotgun (WGS) entry which is preliminary data.</text>
</comment>
<dbReference type="Proteomes" id="UP000292686">
    <property type="component" value="Unassembled WGS sequence"/>
</dbReference>
<dbReference type="InterPro" id="IPR036812">
    <property type="entry name" value="NAD(P)_OxRdtase_dom_sf"/>
</dbReference>
<dbReference type="Pfam" id="PF00248">
    <property type="entry name" value="Aldo_ket_red"/>
    <property type="match status" value="1"/>
</dbReference>
<comment type="similarity">
    <text evidence="1">Belongs to the shaker potassium channel beta subunit family.</text>
</comment>
<dbReference type="EMBL" id="JACCBI010000001">
    <property type="protein sequence ID" value="NYD67630.1"/>
    <property type="molecule type" value="Genomic_DNA"/>
</dbReference>
<keyword evidence="7" id="KW-1185">Reference proteome</keyword>
<dbReference type="PANTHER" id="PTHR43150">
    <property type="entry name" value="HYPERKINETIC, ISOFORM M"/>
    <property type="match status" value="1"/>
</dbReference>
<name>A0A4Q2M7E9_9MICO</name>
<reference evidence="5 8" key="2">
    <citation type="submission" date="2020-07" db="EMBL/GenBank/DDBJ databases">
        <title>Sequencing the genomes of 1000 actinobacteria strains.</title>
        <authorList>
            <person name="Klenk H.-P."/>
        </authorList>
    </citation>
    <scope>NUCLEOTIDE SEQUENCE [LARGE SCALE GENOMIC DNA]</scope>
    <source>
        <strain evidence="5 8">DSM 23870</strain>
    </source>
</reference>
<dbReference type="GO" id="GO:0016491">
    <property type="term" value="F:oxidoreductase activity"/>
    <property type="evidence" value="ECO:0007669"/>
    <property type="project" value="UniProtKB-KW"/>
</dbReference>
<feature type="domain" description="NADP-dependent oxidoreductase" evidence="4">
    <location>
        <begin position="42"/>
        <end position="340"/>
    </location>
</feature>
<evidence type="ECO:0000256" key="1">
    <source>
        <dbReference type="ARBA" id="ARBA00006515"/>
    </source>
</evidence>
<organism evidence="6 7">
    <name type="scientific">Agromyces atrinae</name>
    <dbReference type="NCBI Taxonomy" id="592376"/>
    <lineage>
        <taxon>Bacteria</taxon>
        <taxon>Bacillati</taxon>
        <taxon>Actinomycetota</taxon>
        <taxon>Actinomycetes</taxon>
        <taxon>Micrococcales</taxon>
        <taxon>Microbacteriaceae</taxon>
        <taxon>Agromyces</taxon>
    </lineage>
</organism>